<gene>
    <name evidence="4" type="primary">IWR1_1</name>
    <name evidence="4" type="ORF">GRS66_000630</name>
</gene>
<sequence>MSTISTTTAPEFIRVKRRRDEDSVQALLIDEGKRVKKQKFIFKLSKTVSSENYQSEQESSTPLLKLAHEDHRHFVLEQRKKRRRDSDDEKSQQRLAAEGSTVDDDGLPPEINQMVNDYLKLNKGVEKTERKKPSRKYFTGDSAKIASLPSLDYVFDIYHLEKIHDDEVARYNNEKNIGFVKIIEHIDLALDEESDPNEARSDDEDSNDENYYQNDYPEDEDDDRSILFGSEGEDIAALGEEIVIGVNKSRFSSWNDDKIQGSNGYHDVEEEYGDLFNRLGGKSDVLKSINSSNFIDLDGQEGEIEISDNEDDSDEGDDIEYPRNEFFPTDVDDPLAHHRDRIFHQLQKKINRS</sequence>
<dbReference type="GO" id="GO:0006606">
    <property type="term" value="P:protein import into nucleus"/>
    <property type="evidence" value="ECO:0007669"/>
    <property type="project" value="InterPro"/>
</dbReference>
<feature type="compositionally biased region" description="Acidic residues" evidence="2">
    <location>
        <begin position="300"/>
        <end position="319"/>
    </location>
</feature>
<evidence type="ECO:0000313" key="5">
    <source>
        <dbReference type="Proteomes" id="UP000501346"/>
    </source>
</evidence>
<feature type="domain" description="Transcription factor Iwr1" evidence="3">
    <location>
        <begin position="152"/>
        <end position="220"/>
    </location>
</feature>
<dbReference type="PANTHER" id="PTHR28063">
    <property type="entry name" value="RNA POLYMERASE II NUCLEAR LOCALIZATION PROTEIN IWR1"/>
    <property type="match status" value="1"/>
</dbReference>
<dbReference type="OrthoDB" id="6255506at2759"/>
<dbReference type="Proteomes" id="UP000501346">
    <property type="component" value="Chromosome ScIV"/>
</dbReference>
<evidence type="ECO:0000313" key="4">
    <source>
        <dbReference type="EMBL" id="QID78424.1"/>
    </source>
</evidence>
<dbReference type="EMBL" id="CP048985">
    <property type="protein sequence ID" value="QID78424.1"/>
    <property type="molecule type" value="Genomic_DNA"/>
</dbReference>
<feature type="region of interest" description="Disordered" evidence="2">
    <location>
        <begin position="300"/>
        <end position="321"/>
    </location>
</feature>
<feature type="compositionally biased region" description="Acidic residues" evidence="2">
    <location>
        <begin position="192"/>
        <end position="208"/>
    </location>
</feature>
<dbReference type="Pfam" id="PF08574">
    <property type="entry name" value="Iwr1"/>
    <property type="match status" value="1"/>
</dbReference>
<feature type="compositionally biased region" description="Basic and acidic residues" evidence="2">
    <location>
        <begin position="77"/>
        <end position="92"/>
    </location>
</feature>
<dbReference type="AlphaFoldDB" id="A0A6C1DQH2"/>
<evidence type="ECO:0000256" key="1">
    <source>
        <dbReference type="ARBA" id="ARBA00010218"/>
    </source>
</evidence>
<dbReference type="InterPro" id="IPR013883">
    <property type="entry name" value="TF_Iwr1_dom"/>
</dbReference>
<dbReference type="InterPro" id="IPR040150">
    <property type="entry name" value="Iwr1"/>
</dbReference>
<organism evidence="4 5">
    <name type="scientific">Saccharomyces pastorianus</name>
    <name type="common">Lager yeast</name>
    <name type="synonym">Saccharomyces cerevisiae x Saccharomyces eubayanus</name>
    <dbReference type="NCBI Taxonomy" id="27292"/>
    <lineage>
        <taxon>Eukaryota</taxon>
        <taxon>Fungi</taxon>
        <taxon>Dikarya</taxon>
        <taxon>Ascomycota</taxon>
        <taxon>Saccharomycotina</taxon>
        <taxon>Saccharomycetes</taxon>
        <taxon>Saccharomycetales</taxon>
        <taxon>Saccharomycetaceae</taxon>
        <taxon>Saccharomyces</taxon>
    </lineage>
</organism>
<protein>
    <submittedName>
        <fullName evidence="4">RNA polymerase II nuclear localization protein iwr1</fullName>
    </submittedName>
</protein>
<dbReference type="PANTHER" id="PTHR28063:SF1">
    <property type="entry name" value="RNA POLYMERASE II NUCLEAR LOCALIZATION PROTEIN IWR1"/>
    <property type="match status" value="1"/>
</dbReference>
<feature type="region of interest" description="Disordered" evidence="2">
    <location>
        <begin position="192"/>
        <end position="226"/>
    </location>
</feature>
<accession>A0A6C1DQH2</accession>
<feature type="region of interest" description="Disordered" evidence="2">
    <location>
        <begin position="77"/>
        <end position="111"/>
    </location>
</feature>
<dbReference type="GO" id="GO:0005737">
    <property type="term" value="C:cytoplasm"/>
    <property type="evidence" value="ECO:0007669"/>
    <property type="project" value="TreeGrafter"/>
</dbReference>
<evidence type="ECO:0000256" key="2">
    <source>
        <dbReference type="SAM" id="MobiDB-lite"/>
    </source>
</evidence>
<name>A0A6C1DQH2_SACPS</name>
<reference evidence="4 5" key="1">
    <citation type="journal article" date="2019" name="BMC Genomics">
        <title>Chromosome level assembly and comparative genome analysis confirm lager-brewing yeasts originated from a single hybridization.</title>
        <authorList>
            <person name="Salazar A.N."/>
            <person name="Gorter de Vries A.R."/>
            <person name="van den Broek M."/>
            <person name="Brouwers N."/>
            <person name="de la Torre Cortes P."/>
            <person name="Kuijpers N.G.A."/>
            <person name="Daran J.G."/>
            <person name="Abeel T."/>
        </authorList>
    </citation>
    <scope>NUCLEOTIDE SEQUENCE [LARGE SCALE GENOMIC DNA]</scope>
    <source>
        <strain evidence="4 5">CBS 1483</strain>
    </source>
</reference>
<comment type="similarity">
    <text evidence="1">Belongs to the IWR1/SLC7A6OS family.</text>
</comment>
<evidence type="ECO:0000259" key="3">
    <source>
        <dbReference type="Pfam" id="PF08574"/>
    </source>
</evidence>
<keyword evidence="5" id="KW-1185">Reference proteome</keyword>
<proteinExistence type="inferred from homology"/>